<reference evidence="2 3" key="1">
    <citation type="submission" date="2017-06" db="EMBL/GenBank/DDBJ databases">
        <title>Comparative genomic analysis of Ambrosia Fusariam Clade fungi.</title>
        <authorList>
            <person name="Stajich J.E."/>
            <person name="Carrillo J."/>
            <person name="Kijimoto T."/>
            <person name="Eskalen A."/>
            <person name="O'Donnell K."/>
            <person name="Kasson M."/>
        </authorList>
    </citation>
    <scope>NUCLEOTIDE SEQUENCE [LARGE SCALE GENOMIC DNA]</scope>
    <source>
        <strain evidence="2">UCR3666</strain>
    </source>
</reference>
<organism evidence="2 3">
    <name type="scientific">Fusarium kuroshium</name>
    <dbReference type="NCBI Taxonomy" id="2010991"/>
    <lineage>
        <taxon>Eukaryota</taxon>
        <taxon>Fungi</taxon>
        <taxon>Dikarya</taxon>
        <taxon>Ascomycota</taxon>
        <taxon>Pezizomycotina</taxon>
        <taxon>Sordariomycetes</taxon>
        <taxon>Hypocreomycetidae</taxon>
        <taxon>Hypocreales</taxon>
        <taxon>Nectriaceae</taxon>
        <taxon>Fusarium</taxon>
        <taxon>Fusarium solani species complex</taxon>
    </lineage>
</organism>
<dbReference type="OrthoDB" id="10285055at2759"/>
<dbReference type="EMBL" id="NKUJ01000671">
    <property type="protein sequence ID" value="RMJ01436.1"/>
    <property type="molecule type" value="Genomic_DNA"/>
</dbReference>
<evidence type="ECO:0000256" key="1">
    <source>
        <dbReference type="SAM" id="Phobius"/>
    </source>
</evidence>
<accession>A0A3M2R834</accession>
<keyword evidence="3" id="KW-1185">Reference proteome</keyword>
<proteinExistence type="predicted"/>
<comment type="caution">
    <text evidence="2">The sequence shown here is derived from an EMBL/GenBank/DDBJ whole genome shotgun (WGS) entry which is preliminary data.</text>
</comment>
<sequence>MPHLLPTGPPALALTYGNGTITLRLSLNFPRFAAIVLFNVGFTPAAAPFNVAFFINPIIPDNWTQRNGYWSCGYGLTLKYKSTPATTLL</sequence>
<keyword evidence="1" id="KW-0472">Membrane</keyword>
<protein>
    <submittedName>
        <fullName evidence="2">Uncharacterized protein</fullName>
    </submittedName>
</protein>
<evidence type="ECO:0000313" key="3">
    <source>
        <dbReference type="Proteomes" id="UP000277212"/>
    </source>
</evidence>
<keyword evidence="1" id="KW-0812">Transmembrane</keyword>
<evidence type="ECO:0000313" key="2">
    <source>
        <dbReference type="EMBL" id="RMJ01436.1"/>
    </source>
</evidence>
<keyword evidence="1" id="KW-1133">Transmembrane helix</keyword>
<dbReference type="AlphaFoldDB" id="A0A3M2R834"/>
<dbReference type="Proteomes" id="UP000277212">
    <property type="component" value="Unassembled WGS sequence"/>
</dbReference>
<gene>
    <name evidence="2" type="ORF">CDV36_015820</name>
</gene>
<name>A0A3M2R834_9HYPO</name>
<feature type="transmembrane region" description="Helical" evidence="1">
    <location>
        <begin position="32"/>
        <end position="55"/>
    </location>
</feature>